<evidence type="ECO:0000256" key="6">
    <source>
        <dbReference type="ARBA" id="ARBA00023157"/>
    </source>
</evidence>
<accession>A0ABP9DI97</accession>
<evidence type="ECO:0000313" key="15">
    <source>
        <dbReference type="Proteomes" id="UP001500298"/>
    </source>
</evidence>
<feature type="signal peptide" evidence="12">
    <location>
        <begin position="1"/>
        <end position="19"/>
    </location>
</feature>
<evidence type="ECO:0000256" key="11">
    <source>
        <dbReference type="ARBA" id="ARBA00049091"/>
    </source>
</evidence>
<dbReference type="PROSITE" id="PS51352">
    <property type="entry name" value="THIOREDOXIN_2"/>
    <property type="match status" value="1"/>
</dbReference>
<feature type="domain" description="Thioredoxin" evidence="13">
    <location>
        <begin position="26"/>
        <end position="172"/>
    </location>
</feature>
<dbReference type="InterPro" id="IPR013766">
    <property type="entry name" value="Thioredoxin_domain"/>
</dbReference>
<dbReference type="GO" id="GO:0004601">
    <property type="term" value="F:peroxidase activity"/>
    <property type="evidence" value="ECO:0007669"/>
    <property type="project" value="UniProtKB-KW"/>
</dbReference>
<comment type="similarity">
    <text evidence="9">Belongs to the peroxiredoxin family. BCP/PrxQ subfamily.</text>
</comment>
<dbReference type="CDD" id="cd03017">
    <property type="entry name" value="PRX_BCP"/>
    <property type="match status" value="1"/>
</dbReference>
<evidence type="ECO:0000256" key="2">
    <source>
        <dbReference type="ARBA" id="ARBA00013017"/>
    </source>
</evidence>
<feature type="chain" id="PRO_5047084747" description="thioredoxin-dependent peroxiredoxin" evidence="12">
    <location>
        <begin position="20"/>
        <end position="172"/>
    </location>
</feature>
<dbReference type="Proteomes" id="UP001500298">
    <property type="component" value="Unassembled WGS sequence"/>
</dbReference>
<dbReference type="RefSeq" id="WP_345373491.1">
    <property type="nucleotide sequence ID" value="NZ_BAABJX010000051.1"/>
</dbReference>
<name>A0ABP9DI97_9BACT</name>
<evidence type="ECO:0000256" key="7">
    <source>
        <dbReference type="ARBA" id="ARBA00023284"/>
    </source>
</evidence>
<keyword evidence="6" id="KW-1015">Disulfide bond</keyword>
<evidence type="ECO:0000256" key="1">
    <source>
        <dbReference type="ARBA" id="ARBA00003330"/>
    </source>
</evidence>
<comment type="catalytic activity">
    <reaction evidence="11">
        <text>a hydroperoxide + [thioredoxin]-dithiol = an alcohol + [thioredoxin]-disulfide + H2O</text>
        <dbReference type="Rhea" id="RHEA:62620"/>
        <dbReference type="Rhea" id="RHEA-COMP:10698"/>
        <dbReference type="Rhea" id="RHEA-COMP:10700"/>
        <dbReference type="ChEBI" id="CHEBI:15377"/>
        <dbReference type="ChEBI" id="CHEBI:29950"/>
        <dbReference type="ChEBI" id="CHEBI:30879"/>
        <dbReference type="ChEBI" id="CHEBI:35924"/>
        <dbReference type="ChEBI" id="CHEBI:50058"/>
        <dbReference type="EC" id="1.11.1.24"/>
    </reaction>
</comment>
<gene>
    <name evidence="14" type="primary">bcp_1</name>
    <name evidence="14" type="ORF">GCM10023331_31420</name>
</gene>
<keyword evidence="7" id="KW-0676">Redox-active center</keyword>
<comment type="function">
    <text evidence="1">Thiol-specific peroxidase that catalyzes the reduction of hydrogen peroxide and organic hydroperoxides to water and alcohols, respectively. Plays a role in cell protection against oxidative stress by detoxifying peroxides and as sensor of hydrogen peroxide-mediated signaling events.</text>
</comment>
<dbReference type="NCBIfam" id="NF006960">
    <property type="entry name" value="PRK09437.1"/>
    <property type="match status" value="1"/>
</dbReference>
<evidence type="ECO:0000313" key="14">
    <source>
        <dbReference type="EMBL" id="GAA4844277.1"/>
    </source>
</evidence>
<dbReference type="PANTHER" id="PTHR42801">
    <property type="entry name" value="THIOREDOXIN-DEPENDENT PEROXIDE REDUCTASE"/>
    <property type="match status" value="1"/>
</dbReference>
<keyword evidence="3 14" id="KW-0575">Peroxidase</keyword>
<comment type="caution">
    <text evidence="14">The sequence shown here is derived from an EMBL/GenBank/DDBJ whole genome shotgun (WGS) entry which is preliminary data.</text>
</comment>
<organism evidence="14 15">
    <name type="scientific">Algivirga pacifica</name>
    <dbReference type="NCBI Taxonomy" id="1162670"/>
    <lineage>
        <taxon>Bacteria</taxon>
        <taxon>Pseudomonadati</taxon>
        <taxon>Bacteroidota</taxon>
        <taxon>Cytophagia</taxon>
        <taxon>Cytophagales</taxon>
        <taxon>Flammeovirgaceae</taxon>
        <taxon>Algivirga</taxon>
    </lineage>
</organism>
<evidence type="ECO:0000256" key="5">
    <source>
        <dbReference type="ARBA" id="ARBA00023002"/>
    </source>
</evidence>
<keyword evidence="4" id="KW-0049">Antioxidant</keyword>
<evidence type="ECO:0000256" key="12">
    <source>
        <dbReference type="SAM" id="SignalP"/>
    </source>
</evidence>
<evidence type="ECO:0000256" key="3">
    <source>
        <dbReference type="ARBA" id="ARBA00022559"/>
    </source>
</evidence>
<dbReference type="InterPro" id="IPR036249">
    <property type="entry name" value="Thioredoxin-like_sf"/>
</dbReference>
<dbReference type="InterPro" id="IPR000866">
    <property type="entry name" value="AhpC/TSA"/>
</dbReference>
<evidence type="ECO:0000256" key="8">
    <source>
        <dbReference type="ARBA" id="ARBA00032824"/>
    </source>
</evidence>
<evidence type="ECO:0000256" key="9">
    <source>
        <dbReference type="ARBA" id="ARBA00038489"/>
    </source>
</evidence>
<evidence type="ECO:0000259" key="13">
    <source>
        <dbReference type="PROSITE" id="PS51352"/>
    </source>
</evidence>
<reference evidence="15" key="1">
    <citation type="journal article" date="2019" name="Int. J. Syst. Evol. Microbiol.">
        <title>The Global Catalogue of Microorganisms (GCM) 10K type strain sequencing project: providing services to taxonomists for standard genome sequencing and annotation.</title>
        <authorList>
            <consortium name="The Broad Institute Genomics Platform"/>
            <consortium name="The Broad Institute Genome Sequencing Center for Infectious Disease"/>
            <person name="Wu L."/>
            <person name="Ma J."/>
        </authorList>
    </citation>
    <scope>NUCLEOTIDE SEQUENCE [LARGE SCALE GENOMIC DNA]</scope>
    <source>
        <strain evidence="15">JCM 18326</strain>
    </source>
</reference>
<dbReference type="InterPro" id="IPR050924">
    <property type="entry name" value="Peroxiredoxin_BCP/PrxQ"/>
</dbReference>
<sequence>MKKLLSLAIGVLTPLLIFAQNQPLPVKVGDKAPAFTEKDENGQAISLSDFEGKKVVLYFYPKDDTPGCTAQACNLRDNYKTLQEKGYVILGISADSEADHQKFKEKYNLPFPLLADTDRSMHEKYGTWQTRMYKGKSYEGTARITFIINEKGVIEDIIEKVDTKEHTFQILN</sequence>
<evidence type="ECO:0000256" key="10">
    <source>
        <dbReference type="ARBA" id="ARBA00042639"/>
    </source>
</evidence>
<protein>
    <recommendedName>
        <fullName evidence="2">thioredoxin-dependent peroxiredoxin</fullName>
        <ecNumber evidence="2">1.11.1.24</ecNumber>
    </recommendedName>
    <alternativeName>
        <fullName evidence="8">Thioredoxin peroxidase</fullName>
    </alternativeName>
    <alternativeName>
        <fullName evidence="10">Thioredoxin-dependent peroxiredoxin Bcp</fullName>
    </alternativeName>
</protein>
<keyword evidence="12" id="KW-0732">Signal</keyword>
<keyword evidence="15" id="KW-1185">Reference proteome</keyword>
<dbReference type="EMBL" id="BAABJX010000051">
    <property type="protein sequence ID" value="GAA4844277.1"/>
    <property type="molecule type" value="Genomic_DNA"/>
</dbReference>
<dbReference type="PANTHER" id="PTHR42801:SF4">
    <property type="entry name" value="AHPC_TSA FAMILY PROTEIN"/>
    <property type="match status" value="1"/>
</dbReference>
<dbReference type="SUPFAM" id="SSF52833">
    <property type="entry name" value="Thioredoxin-like"/>
    <property type="match status" value="1"/>
</dbReference>
<keyword evidence="5" id="KW-0560">Oxidoreductase</keyword>
<dbReference type="Gene3D" id="3.40.30.10">
    <property type="entry name" value="Glutaredoxin"/>
    <property type="match status" value="1"/>
</dbReference>
<evidence type="ECO:0000256" key="4">
    <source>
        <dbReference type="ARBA" id="ARBA00022862"/>
    </source>
</evidence>
<proteinExistence type="inferred from homology"/>
<dbReference type="Pfam" id="PF00578">
    <property type="entry name" value="AhpC-TSA"/>
    <property type="match status" value="1"/>
</dbReference>
<dbReference type="EC" id="1.11.1.24" evidence="2"/>